<dbReference type="CDD" id="cd00167">
    <property type="entry name" value="SANT"/>
    <property type="match status" value="1"/>
</dbReference>
<feature type="region of interest" description="Disordered" evidence="1">
    <location>
        <begin position="160"/>
        <end position="210"/>
    </location>
</feature>
<dbReference type="Proteomes" id="UP001530400">
    <property type="component" value="Unassembled WGS sequence"/>
</dbReference>
<dbReference type="EMBL" id="JALLPJ020000049">
    <property type="protein sequence ID" value="KAL3804245.1"/>
    <property type="molecule type" value="Genomic_DNA"/>
</dbReference>
<feature type="compositionally biased region" description="Polar residues" evidence="1">
    <location>
        <begin position="171"/>
        <end position="184"/>
    </location>
</feature>
<proteinExistence type="predicted"/>
<dbReference type="Gene3D" id="1.10.10.60">
    <property type="entry name" value="Homeodomain-like"/>
    <property type="match status" value="1"/>
</dbReference>
<dbReference type="Pfam" id="PF00249">
    <property type="entry name" value="Myb_DNA-binding"/>
    <property type="match status" value="1"/>
</dbReference>
<keyword evidence="2" id="KW-0472">Membrane</keyword>
<evidence type="ECO:0000259" key="3">
    <source>
        <dbReference type="PROSITE" id="PS51293"/>
    </source>
</evidence>
<name>A0ABD3QVF2_9STRA</name>
<feature type="transmembrane region" description="Helical" evidence="2">
    <location>
        <begin position="488"/>
        <end position="508"/>
    </location>
</feature>
<feature type="domain" description="HTH myb-type" evidence="4">
    <location>
        <begin position="520"/>
        <end position="577"/>
    </location>
</feature>
<keyword evidence="2" id="KW-1133">Transmembrane helix</keyword>
<evidence type="ECO:0000313" key="5">
    <source>
        <dbReference type="EMBL" id="KAL3804245.1"/>
    </source>
</evidence>
<dbReference type="SMART" id="SM00717">
    <property type="entry name" value="SANT"/>
    <property type="match status" value="1"/>
</dbReference>
<reference evidence="5 6" key="1">
    <citation type="submission" date="2024-10" db="EMBL/GenBank/DDBJ databases">
        <title>Updated reference genomes for cyclostephanoid diatoms.</title>
        <authorList>
            <person name="Roberts W.R."/>
            <person name="Alverson A.J."/>
        </authorList>
    </citation>
    <scope>NUCLEOTIDE SEQUENCE [LARGE SCALE GENOMIC DNA]</scope>
    <source>
        <strain evidence="5 6">AJA010-31</strain>
    </source>
</reference>
<keyword evidence="6" id="KW-1185">Reference proteome</keyword>
<feature type="region of interest" description="Disordered" evidence="1">
    <location>
        <begin position="638"/>
        <end position="660"/>
    </location>
</feature>
<evidence type="ECO:0000256" key="1">
    <source>
        <dbReference type="SAM" id="MobiDB-lite"/>
    </source>
</evidence>
<keyword evidence="2" id="KW-0812">Transmembrane</keyword>
<evidence type="ECO:0000259" key="4">
    <source>
        <dbReference type="PROSITE" id="PS51294"/>
    </source>
</evidence>
<dbReference type="InterPro" id="IPR017884">
    <property type="entry name" value="SANT_dom"/>
</dbReference>
<feature type="domain" description="SANT" evidence="3">
    <location>
        <begin position="523"/>
        <end position="574"/>
    </location>
</feature>
<dbReference type="PROSITE" id="PS51294">
    <property type="entry name" value="HTH_MYB"/>
    <property type="match status" value="1"/>
</dbReference>
<comment type="caution">
    <text evidence="5">The sequence shown here is derived from an EMBL/GenBank/DDBJ whole genome shotgun (WGS) entry which is preliminary data.</text>
</comment>
<organism evidence="5 6">
    <name type="scientific">Cyclotella atomus</name>
    <dbReference type="NCBI Taxonomy" id="382360"/>
    <lineage>
        <taxon>Eukaryota</taxon>
        <taxon>Sar</taxon>
        <taxon>Stramenopiles</taxon>
        <taxon>Ochrophyta</taxon>
        <taxon>Bacillariophyta</taxon>
        <taxon>Coscinodiscophyceae</taxon>
        <taxon>Thalassiosirophycidae</taxon>
        <taxon>Stephanodiscales</taxon>
        <taxon>Stephanodiscaceae</taxon>
        <taxon>Cyclotella</taxon>
    </lineage>
</organism>
<dbReference type="InterPro" id="IPR009057">
    <property type="entry name" value="Homeodomain-like_sf"/>
</dbReference>
<dbReference type="InterPro" id="IPR001005">
    <property type="entry name" value="SANT/Myb"/>
</dbReference>
<dbReference type="PROSITE" id="PS51293">
    <property type="entry name" value="SANT"/>
    <property type="match status" value="1"/>
</dbReference>
<feature type="region of interest" description="Disordered" evidence="1">
    <location>
        <begin position="1"/>
        <end position="22"/>
    </location>
</feature>
<dbReference type="AlphaFoldDB" id="A0ABD3QVF2"/>
<evidence type="ECO:0008006" key="7">
    <source>
        <dbReference type="Google" id="ProtNLM"/>
    </source>
</evidence>
<evidence type="ECO:0000313" key="6">
    <source>
        <dbReference type="Proteomes" id="UP001530400"/>
    </source>
</evidence>
<accession>A0ABD3QVF2</accession>
<evidence type="ECO:0000256" key="2">
    <source>
        <dbReference type="SAM" id="Phobius"/>
    </source>
</evidence>
<gene>
    <name evidence="5" type="ORF">ACHAWO_009846</name>
</gene>
<feature type="transmembrane region" description="Helical" evidence="2">
    <location>
        <begin position="420"/>
        <end position="439"/>
    </location>
</feature>
<feature type="transmembrane region" description="Helical" evidence="2">
    <location>
        <begin position="313"/>
        <end position="334"/>
    </location>
</feature>
<dbReference type="InterPro" id="IPR017930">
    <property type="entry name" value="Myb_dom"/>
</dbReference>
<feature type="compositionally biased region" description="Pro residues" evidence="1">
    <location>
        <begin position="38"/>
        <end position="47"/>
    </location>
</feature>
<feature type="compositionally biased region" description="Polar residues" evidence="1">
    <location>
        <begin position="1"/>
        <end position="18"/>
    </location>
</feature>
<dbReference type="SUPFAM" id="SSF46689">
    <property type="entry name" value="Homeodomain-like"/>
    <property type="match status" value="1"/>
</dbReference>
<protein>
    <recommendedName>
        <fullName evidence="7">Myb-like domain-containing protein</fullName>
    </recommendedName>
</protein>
<feature type="region of interest" description="Disordered" evidence="1">
    <location>
        <begin position="34"/>
        <end position="59"/>
    </location>
</feature>
<sequence>MSCTPDQSYYTNRSLSPSDESRFVPRQSISIMECHFPSTPPATPQPPKLNRDEPKLVDDDEKSGIVGATICFTPQASPPGSPGATPAPLMDSVETEEYIGSIDALAKDEKDKSSTTDDAADYELLDRIDSDSLKVEDLDVDDEEVVDDILKGTATAMKTGSLSDDEAMNKLTKSPPSSVPSLSNDEAAASADDKKSPAPPALNEEGLLHSDDSTAFSKMTKSMLSHMANLGKQDAASIEGDTSNPSSPKVDATPISTLATLKVFWENRVLGKAAREIEVANIDDANTLDASDHKSVSNSIATSQATRSPKPSLFSSIVAAVWLWVQSLALICAYSSKKFMERICSALARNIISTAAGPNSGSNDDEPSDEIDLEEIVGSTRVNLGSIFGESDAKGDAANDEADNSTIDEGSSQVDWKSRASRVVVVLLFLLSLLLHPFGPRSSSDSNDSDDHVCLSNNTTSFESIPVWEVDVVQTDASHIEVYTSFNLPGLAFIATLIIAMVSAYSYNPDLMRKLSIKREFTHRTGIWTAVEHEQFIKGFDKYGSNWKLVAPFVPTRNYEQVKAHGIHWKKIGSPDTMKRSKKVKIETSDMPISIVSTALAQLTPKTSNIACTFIKKDLPSKSKEEQLANARECAQTLKKTQSAKKEVEATNKRPSRYSM</sequence>
<feature type="region of interest" description="Disordered" evidence="1">
    <location>
        <begin position="391"/>
        <end position="411"/>
    </location>
</feature>